<keyword evidence="2" id="KW-1185">Reference proteome</keyword>
<name>A0AAV8PSC1_ENSVE</name>
<reference evidence="1 2" key="1">
    <citation type="submission" date="2022-12" db="EMBL/GenBank/DDBJ databases">
        <title>Chromosome-scale assembly of the Ensete ventricosum genome.</title>
        <authorList>
            <person name="Dussert Y."/>
            <person name="Stocks J."/>
            <person name="Wendawek A."/>
            <person name="Woldeyes F."/>
            <person name="Nichols R.A."/>
            <person name="Borrell J.S."/>
        </authorList>
    </citation>
    <scope>NUCLEOTIDE SEQUENCE [LARGE SCALE GENOMIC DNA]</scope>
    <source>
        <strain evidence="2">cv. Maze</strain>
        <tissue evidence="1">Seeds</tissue>
    </source>
</reference>
<comment type="caution">
    <text evidence="1">The sequence shown here is derived from an EMBL/GenBank/DDBJ whole genome shotgun (WGS) entry which is preliminary data.</text>
</comment>
<accession>A0AAV8PSC1</accession>
<organism evidence="1 2">
    <name type="scientific">Ensete ventricosum</name>
    <name type="common">Abyssinian banana</name>
    <name type="synonym">Musa ensete</name>
    <dbReference type="NCBI Taxonomy" id="4639"/>
    <lineage>
        <taxon>Eukaryota</taxon>
        <taxon>Viridiplantae</taxon>
        <taxon>Streptophyta</taxon>
        <taxon>Embryophyta</taxon>
        <taxon>Tracheophyta</taxon>
        <taxon>Spermatophyta</taxon>
        <taxon>Magnoliopsida</taxon>
        <taxon>Liliopsida</taxon>
        <taxon>Zingiberales</taxon>
        <taxon>Musaceae</taxon>
        <taxon>Ensete</taxon>
    </lineage>
</organism>
<gene>
    <name evidence="1" type="ORF">OPV22_009747</name>
</gene>
<sequence>MKQISRSVANETHGTTTQVAISFLYSSWATFAGDHPSLVTLRSRCSSPARSSCYGPASGPLSPVLYLSCPPRRHRTSSATPLYCCRE</sequence>
<evidence type="ECO:0000313" key="2">
    <source>
        <dbReference type="Proteomes" id="UP001222027"/>
    </source>
</evidence>
<proteinExistence type="predicted"/>
<dbReference type="AlphaFoldDB" id="A0AAV8PSC1"/>
<evidence type="ECO:0000313" key="1">
    <source>
        <dbReference type="EMBL" id="KAJ8499195.1"/>
    </source>
</evidence>
<protein>
    <submittedName>
        <fullName evidence="1">Uncharacterized protein</fullName>
    </submittedName>
</protein>
<dbReference type="Proteomes" id="UP001222027">
    <property type="component" value="Unassembled WGS sequence"/>
</dbReference>
<dbReference type="EMBL" id="JAQQAF010000003">
    <property type="protein sequence ID" value="KAJ8499195.1"/>
    <property type="molecule type" value="Genomic_DNA"/>
</dbReference>